<dbReference type="AlphaFoldDB" id="A0A644Z519"/>
<proteinExistence type="predicted"/>
<dbReference type="EMBL" id="VSSQ01007461">
    <property type="protein sequence ID" value="MPM35990.1"/>
    <property type="molecule type" value="Genomic_DNA"/>
</dbReference>
<gene>
    <name evidence="1" type="ORF">SDC9_82585</name>
</gene>
<sequence length="75" mass="8727">MRVFESRHQKIAIAVDFAVERADICTFFAKRDDLSAVNDELAGKQRRCPVERQDAYVKKSNFHKRIVPYGRSGFH</sequence>
<comment type="caution">
    <text evidence="1">The sequence shown here is derived from an EMBL/GenBank/DDBJ whole genome shotgun (WGS) entry which is preliminary data.</text>
</comment>
<protein>
    <submittedName>
        <fullName evidence="1">Uncharacterized protein</fullName>
    </submittedName>
</protein>
<evidence type="ECO:0000313" key="1">
    <source>
        <dbReference type="EMBL" id="MPM35990.1"/>
    </source>
</evidence>
<name>A0A644Z519_9ZZZZ</name>
<accession>A0A644Z519</accession>
<reference evidence="1" key="1">
    <citation type="submission" date="2019-08" db="EMBL/GenBank/DDBJ databases">
        <authorList>
            <person name="Kucharzyk K."/>
            <person name="Murdoch R.W."/>
            <person name="Higgins S."/>
            <person name="Loffler F."/>
        </authorList>
    </citation>
    <scope>NUCLEOTIDE SEQUENCE</scope>
</reference>
<organism evidence="1">
    <name type="scientific">bioreactor metagenome</name>
    <dbReference type="NCBI Taxonomy" id="1076179"/>
    <lineage>
        <taxon>unclassified sequences</taxon>
        <taxon>metagenomes</taxon>
        <taxon>ecological metagenomes</taxon>
    </lineage>
</organism>